<evidence type="ECO:0000313" key="1">
    <source>
        <dbReference type="EMBL" id="KAH8505552.1"/>
    </source>
</evidence>
<dbReference type="Proteomes" id="UP000807159">
    <property type="component" value="Chromosome 6"/>
</dbReference>
<accession>A0A8T2YKK9</accession>
<gene>
    <name evidence="1" type="ORF">H0E87_012689</name>
</gene>
<name>A0A8T2YKK9_POPDE</name>
<dbReference type="GO" id="GO:0003972">
    <property type="term" value="F:RNA ligase (ATP) activity"/>
    <property type="evidence" value="ECO:0007669"/>
    <property type="project" value="InterPro"/>
</dbReference>
<dbReference type="AlphaFoldDB" id="A0A8T2YKK9"/>
<dbReference type="EMBL" id="JACEGQ020000006">
    <property type="protein sequence ID" value="KAH8505552.1"/>
    <property type="molecule type" value="Genomic_DNA"/>
</dbReference>
<dbReference type="GO" id="GO:0006388">
    <property type="term" value="P:tRNA splicing, via endonucleolytic cleavage and ligation"/>
    <property type="evidence" value="ECO:0007669"/>
    <property type="project" value="InterPro"/>
</dbReference>
<protein>
    <submittedName>
        <fullName evidence="1">Uncharacterized protein</fullName>
    </submittedName>
</protein>
<keyword evidence="2" id="KW-1185">Reference proteome</keyword>
<dbReference type="PANTHER" id="PTHR35460:SF1">
    <property type="entry name" value="TRNA LIGASE 1"/>
    <property type="match status" value="1"/>
</dbReference>
<organism evidence="1 2">
    <name type="scientific">Populus deltoides</name>
    <name type="common">Eastern poplar</name>
    <name type="synonym">Eastern cottonwood</name>
    <dbReference type="NCBI Taxonomy" id="3696"/>
    <lineage>
        <taxon>Eukaryota</taxon>
        <taxon>Viridiplantae</taxon>
        <taxon>Streptophyta</taxon>
        <taxon>Embryophyta</taxon>
        <taxon>Tracheophyta</taxon>
        <taxon>Spermatophyta</taxon>
        <taxon>Magnoliopsida</taxon>
        <taxon>eudicotyledons</taxon>
        <taxon>Gunneridae</taxon>
        <taxon>Pentapetalae</taxon>
        <taxon>rosids</taxon>
        <taxon>fabids</taxon>
        <taxon>Malpighiales</taxon>
        <taxon>Salicaceae</taxon>
        <taxon>Saliceae</taxon>
        <taxon>Populus</taxon>
    </lineage>
</organism>
<dbReference type="PANTHER" id="PTHR35460">
    <property type="entry name" value="TRNA LIGASE 1"/>
    <property type="match status" value="1"/>
</dbReference>
<reference evidence="1" key="1">
    <citation type="journal article" date="2021" name="J. Hered.">
        <title>Genome Assembly of Salicaceae Populus deltoides (Eastern Cottonwood) I-69 Based on Nanopore Sequencing and Hi-C Technologies.</title>
        <authorList>
            <person name="Bai S."/>
            <person name="Wu H."/>
            <person name="Zhang J."/>
            <person name="Pan Z."/>
            <person name="Zhao W."/>
            <person name="Li Z."/>
            <person name="Tong C."/>
        </authorList>
    </citation>
    <scope>NUCLEOTIDE SEQUENCE</scope>
    <source>
        <tissue evidence="1">Leaf</tissue>
    </source>
</reference>
<evidence type="ECO:0000313" key="2">
    <source>
        <dbReference type="Proteomes" id="UP000807159"/>
    </source>
</evidence>
<comment type="caution">
    <text evidence="1">The sequence shown here is derived from an EMBL/GenBank/DDBJ whole genome shotgun (WGS) entry which is preliminary data.</text>
</comment>
<proteinExistence type="predicted"/>
<sequence length="117" mass="12940">MEHNLEKAHVTLAHMRSHGVTAVAGYELFLLQKVPVELTALLFTDQMAALEAEIDSGDGEKAVPKNEWPHVTIWTGEKMVAKEANRLPQLLLEGKATQFEINPPITIPGTLGLYRVL</sequence>
<dbReference type="InterPro" id="IPR038837">
    <property type="entry name" value="tRNA_ligase_1"/>
</dbReference>